<evidence type="ECO:0000256" key="3">
    <source>
        <dbReference type="ARBA" id="ARBA00022670"/>
    </source>
</evidence>
<dbReference type="Gene3D" id="3.40.390.10">
    <property type="entry name" value="Collagenase (Catalytic Domain)"/>
    <property type="match status" value="1"/>
</dbReference>
<dbReference type="PRINTS" id="PR00786">
    <property type="entry name" value="NEPRILYSIN"/>
</dbReference>
<dbReference type="Pfam" id="PF05649">
    <property type="entry name" value="Peptidase_M13_N"/>
    <property type="match status" value="1"/>
</dbReference>
<dbReference type="PANTHER" id="PTHR11733">
    <property type="entry name" value="ZINC METALLOPROTEASE FAMILY M13 NEPRILYSIN-RELATED"/>
    <property type="match status" value="1"/>
</dbReference>
<reference evidence="10 11" key="1">
    <citation type="journal article" date="2019" name="Nat. Microbiol.">
        <title>Mediterranean grassland soil C-N compound turnover is dependent on rainfall and depth, and is mediated by genomically divergent microorganisms.</title>
        <authorList>
            <person name="Diamond S."/>
            <person name="Andeer P.F."/>
            <person name="Li Z."/>
            <person name="Crits-Christoph A."/>
            <person name="Burstein D."/>
            <person name="Anantharaman K."/>
            <person name="Lane K.R."/>
            <person name="Thomas B.C."/>
            <person name="Pan C."/>
            <person name="Northen T.R."/>
            <person name="Banfield J.F."/>
        </authorList>
    </citation>
    <scope>NUCLEOTIDE SEQUENCE [LARGE SCALE GENOMIC DNA]</scope>
    <source>
        <strain evidence="10">WS_2</strain>
    </source>
</reference>
<dbReference type="Gene3D" id="1.10.1380.10">
    <property type="entry name" value="Neutral endopeptidase , domain2"/>
    <property type="match status" value="1"/>
</dbReference>
<evidence type="ECO:0000256" key="7">
    <source>
        <dbReference type="ARBA" id="ARBA00023049"/>
    </source>
</evidence>
<dbReference type="InterPro" id="IPR000718">
    <property type="entry name" value="Peptidase_M13"/>
</dbReference>
<evidence type="ECO:0000256" key="5">
    <source>
        <dbReference type="ARBA" id="ARBA00022801"/>
    </source>
</evidence>
<dbReference type="GO" id="GO:0016485">
    <property type="term" value="P:protein processing"/>
    <property type="evidence" value="ECO:0007669"/>
    <property type="project" value="TreeGrafter"/>
</dbReference>
<gene>
    <name evidence="10" type="ORF">E6K72_02575</name>
</gene>
<keyword evidence="5" id="KW-0378">Hydrolase</keyword>
<dbReference type="PANTHER" id="PTHR11733:SF167">
    <property type="entry name" value="FI17812P1-RELATED"/>
    <property type="match status" value="1"/>
</dbReference>
<dbReference type="GO" id="GO:0004222">
    <property type="term" value="F:metalloendopeptidase activity"/>
    <property type="evidence" value="ECO:0007669"/>
    <property type="project" value="InterPro"/>
</dbReference>
<dbReference type="GO" id="GO:0005886">
    <property type="term" value="C:plasma membrane"/>
    <property type="evidence" value="ECO:0007669"/>
    <property type="project" value="TreeGrafter"/>
</dbReference>
<evidence type="ECO:0000259" key="8">
    <source>
        <dbReference type="Pfam" id="PF01431"/>
    </source>
</evidence>
<evidence type="ECO:0000313" key="10">
    <source>
        <dbReference type="EMBL" id="TMQ58476.1"/>
    </source>
</evidence>
<organism evidence="10 11">
    <name type="scientific">Eiseniibacteriota bacterium</name>
    <dbReference type="NCBI Taxonomy" id="2212470"/>
    <lineage>
        <taxon>Bacteria</taxon>
        <taxon>Candidatus Eiseniibacteriota</taxon>
    </lineage>
</organism>
<evidence type="ECO:0000256" key="1">
    <source>
        <dbReference type="ARBA" id="ARBA00001947"/>
    </source>
</evidence>
<keyword evidence="6" id="KW-0862">Zinc</keyword>
<comment type="cofactor">
    <cofactor evidence="1">
        <name>Zn(2+)</name>
        <dbReference type="ChEBI" id="CHEBI:29105"/>
    </cofactor>
</comment>
<evidence type="ECO:0000256" key="6">
    <source>
        <dbReference type="ARBA" id="ARBA00022833"/>
    </source>
</evidence>
<dbReference type="InterPro" id="IPR018497">
    <property type="entry name" value="Peptidase_M13_C"/>
</dbReference>
<keyword evidence="7" id="KW-0482">Metalloprotease</keyword>
<name>A0A538T4C3_UNCEI</name>
<evidence type="ECO:0000259" key="9">
    <source>
        <dbReference type="Pfam" id="PF05649"/>
    </source>
</evidence>
<accession>A0A538T4C3</accession>
<keyword evidence="4" id="KW-0479">Metal-binding</keyword>
<dbReference type="CDD" id="cd08662">
    <property type="entry name" value="M13"/>
    <property type="match status" value="1"/>
</dbReference>
<dbReference type="GO" id="GO:0046872">
    <property type="term" value="F:metal ion binding"/>
    <property type="evidence" value="ECO:0007669"/>
    <property type="project" value="UniProtKB-KW"/>
</dbReference>
<dbReference type="InterPro" id="IPR024079">
    <property type="entry name" value="MetalloPept_cat_dom_sf"/>
</dbReference>
<dbReference type="AlphaFoldDB" id="A0A538T4C3"/>
<protein>
    <submittedName>
        <fullName evidence="10">M13 family metallopeptidase</fullName>
    </submittedName>
</protein>
<proteinExistence type="inferred from homology"/>
<comment type="similarity">
    <text evidence="2">Belongs to the peptidase M13 family.</text>
</comment>
<dbReference type="Proteomes" id="UP000317716">
    <property type="component" value="Unassembled WGS sequence"/>
</dbReference>
<dbReference type="EMBL" id="VBOS01000078">
    <property type="protein sequence ID" value="TMQ58476.1"/>
    <property type="molecule type" value="Genomic_DNA"/>
</dbReference>
<feature type="domain" description="Peptidase M13 C-terminal" evidence="8">
    <location>
        <begin position="447"/>
        <end position="648"/>
    </location>
</feature>
<feature type="domain" description="Peptidase M13 N-terminal" evidence="9">
    <location>
        <begin position="7"/>
        <end position="396"/>
    </location>
</feature>
<keyword evidence="3" id="KW-0645">Protease</keyword>
<dbReference type="Pfam" id="PF01431">
    <property type="entry name" value="Peptidase_M13"/>
    <property type="match status" value="1"/>
</dbReference>
<evidence type="ECO:0000256" key="4">
    <source>
        <dbReference type="ARBA" id="ARBA00022723"/>
    </source>
</evidence>
<dbReference type="SUPFAM" id="SSF55486">
    <property type="entry name" value="Metalloproteases ('zincins'), catalytic domain"/>
    <property type="match status" value="1"/>
</dbReference>
<evidence type="ECO:0000256" key="2">
    <source>
        <dbReference type="ARBA" id="ARBA00007357"/>
    </source>
</evidence>
<evidence type="ECO:0000313" key="11">
    <source>
        <dbReference type="Proteomes" id="UP000317716"/>
    </source>
</evidence>
<sequence length="651" mass="72112">MDRATRPGDDFFRYANGAWVDRTEIPSDKAAYSLRLQMTDLVEQRLHDLMEGAAAKAPNEPTTLEGKVGAFYRSFMDSARIDVLGVKPLEPILAEIREARTREAIAALMGRNNSDFDGSTFSFFIDIDLKDPKRYALTIAQSGLGLPDRDYYLEPSFATQKAKYGEYVARMLTLLHWPEAEARAREIVEFESSIAKASWTKTQQRDPNATYNPMSIAELEAFAPGFAWRPFLVGVGAASLGRVIVAEKTAFPQSAGIFAKTQVNTLQAWLALTVADGAGPYLATPFTDAWFVLHQKTLTGQQQPAARWKRGVHAVSGGDYLAGDRFDRFGNLGWGVGQLYTARYFPPEAKAKIETLVLNLKAAYRARLETLDWMGPETRAKALGKLDTYTIKVGYPDQPRDYARVVIHADDLIGNVRRSGAAEWKFYVDRMRGAVDRGDWIMTPQTNDAYNGSLRDIVFPAGILQPPVFDASADPAINYGAAGGIIGHELTHGFDDQGRKFDAEGRLSDWWTAADATTFESRAAALGKQYSEFEPLPGVRVNGDLTMGENIADLGGLTMGLEAYHASLHGQPAPVIDGLTGDQRVFLGWAQAWRGKLREDAIRRMVVSDPHSPRMYRVNGVVRNIDAWYDAFGVKSGDKLYVAPADRVRIW</sequence>
<dbReference type="InterPro" id="IPR008753">
    <property type="entry name" value="Peptidase_M13_N"/>
</dbReference>
<dbReference type="PROSITE" id="PS51885">
    <property type="entry name" value="NEPRILYSIN"/>
    <property type="match status" value="1"/>
</dbReference>
<dbReference type="InterPro" id="IPR042089">
    <property type="entry name" value="Peptidase_M13_dom_2"/>
</dbReference>
<comment type="caution">
    <text evidence="10">The sequence shown here is derived from an EMBL/GenBank/DDBJ whole genome shotgun (WGS) entry which is preliminary data.</text>
</comment>